<protein>
    <submittedName>
        <fullName evidence="5">Alpha/beta hydrolase</fullName>
    </submittedName>
</protein>
<evidence type="ECO:0000256" key="1">
    <source>
        <dbReference type="ARBA" id="ARBA00010515"/>
    </source>
</evidence>
<dbReference type="InterPro" id="IPR050300">
    <property type="entry name" value="GDXG_lipolytic_enzyme"/>
</dbReference>
<dbReference type="EMBL" id="BAAAQQ010000011">
    <property type="protein sequence ID" value="GAA2124895.1"/>
    <property type="molecule type" value="Genomic_DNA"/>
</dbReference>
<dbReference type="PROSITE" id="PS01173">
    <property type="entry name" value="LIPASE_GDXG_HIS"/>
    <property type="match status" value="1"/>
</dbReference>
<keyword evidence="6" id="KW-1185">Reference proteome</keyword>
<feature type="domain" description="Alpha/beta hydrolase fold-3" evidence="4">
    <location>
        <begin position="79"/>
        <end position="283"/>
    </location>
</feature>
<evidence type="ECO:0000256" key="3">
    <source>
        <dbReference type="PROSITE-ProRule" id="PRU10038"/>
    </source>
</evidence>
<dbReference type="GO" id="GO:0016787">
    <property type="term" value="F:hydrolase activity"/>
    <property type="evidence" value="ECO:0007669"/>
    <property type="project" value="UniProtKB-KW"/>
</dbReference>
<dbReference type="Proteomes" id="UP001500575">
    <property type="component" value="Unassembled WGS sequence"/>
</dbReference>
<organism evidence="5 6">
    <name type="scientific">Nocardioides bigeumensis</name>
    <dbReference type="NCBI Taxonomy" id="433657"/>
    <lineage>
        <taxon>Bacteria</taxon>
        <taxon>Bacillati</taxon>
        <taxon>Actinomycetota</taxon>
        <taxon>Actinomycetes</taxon>
        <taxon>Propionibacteriales</taxon>
        <taxon>Nocardioidaceae</taxon>
        <taxon>Nocardioides</taxon>
    </lineage>
</organism>
<dbReference type="SUPFAM" id="SSF53474">
    <property type="entry name" value="alpha/beta-Hydrolases"/>
    <property type="match status" value="1"/>
</dbReference>
<gene>
    <name evidence="5" type="ORF">GCM10009843_22050</name>
</gene>
<dbReference type="InterPro" id="IPR013094">
    <property type="entry name" value="AB_hydrolase_3"/>
</dbReference>
<evidence type="ECO:0000256" key="2">
    <source>
        <dbReference type="ARBA" id="ARBA00022801"/>
    </source>
</evidence>
<dbReference type="PANTHER" id="PTHR48081:SF8">
    <property type="entry name" value="ALPHA_BETA HYDROLASE FOLD-3 DOMAIN-CONTAINING PROTEIN-RELATED"/>
    <property type="match status" value="1"/>
</dbReference>
<dbReference type="InterPro" id="IPR002168">
    <property type="entry name" value="Lipase_GDXG_HIS_AS"/>
</dbReference>
<evidence type="ECO:0000313" key="5">
    <source>
        <dbReference type="EMBL" id="GAA2124895.1"/>
    </source>
</evidence>
<comment type="similarity">
    <text evidence="1">Belongs to the 'GDXG' lipolytic enzyme family.</text>
</comment>
<feature type="active site" evidence="3">
    <location>
        <position position="157"/>
    </location>
</feature>
<dbReference type="Pfam" id="PF07859">
    <property type="entry name" value="Abhydrolase_3"/>
    <property type="match status" value="1"/>
</dbReference>
<name>A0ABN2YBG5_9ACTN</name>
<keyword evidence="2 5" id="KW-0378">Hydrolase</keyword>
<dbReference type="InterPro" id="IPR033140">
    <property type="entry name" value="Lipase_GDXG_put_SER_AS"/>
</dbReference>
<accession>A0ABN2YBG5</accession>
<sequence>MPLHPVAIQMLADSAASGRPNAHLLPVDEARVNFEGDLGALSKPEIAETRDMQIPTRDDAEVPARLYLPTTSEGPLPVVVYFHGGGWLLGSVDSHDVTTRRLALASGCAVLSVGYRRGPEHRFPTAVHDAVDAVRWVASGGLGDAAVPDRVAVAGDSAGGNLATVATQVLRDEGGPTPRLQLLVYPVTSCDLASGFDMTYEGHILYRDEMQWHQDNYLTSAEERTNPLVSPLLADLAGLPPAAVIVAECDPLRPQGLQYVEALRRAGVLVDVFDAGTLVHGFFGLDEVFPEAARAMEFAGAHVAAAMA</sequence>
<dbReference type="PROSITE" id="PS01174">
    <property type="entry name" value="LIPASE_GDXG_SER"/>
    <property type="match status" value="1"/>
</dbReference>
<dbReference type="Gene3D" id="3.40.50.1820">
    <property type="entry name" value="alpha/beta hydrolase"/>
    <property type="match status" value="1"/>
</dbReference>
<evidence type="ECO:0000313" key="6">
    <source>
        <dbReference type="Proteomes" id="UP001500575"/>
    </source>
</evidence>
<comment type="caution">
    <text evidence="5">The sequence shown here is derived from an EMBL/GenBank/DDBJ whole genome shotgun (WGS) entry which is preliminary data.</text>
</comment>
<dbReference type="RefSeq" id="WP_344303771.1">
    <property type="nucleotide sequence ID" value="NZ_BAAAQQ010000011.1"/>
</dbReference>
<dbReference type="PANTHER" id="PTHR48081">
    <property type="entry name" value="AB HYDROLASE SUPERFAMILY PROTEIN C4A8.06C"/>
    <property type="match status" value="1"/>
</dbReference>
<reference evidence="5 6" key="1">
    <citation type="journal article" date="2019" name="Int. J. Syst. Evol. Microbiol.">
        <title>The Global Catalogue of Microorganisms (GCM) 10K type strain sequencing project: providing services to taxonomists for standard genome sequencing and annotation.</title>
        <authorList>
            <consortium name="The Broad Institute Genomics Platform"/>
            <consortium name="The Broad Institute Genome Sequencing Center for Infectious Disease"/>
            <person name="Wu L."/>
            <person name="Ma J."/>
        </authorList>
    </citation>
    <scope>NUCLEOTIDE SEQUENCE [LARGE SCALE GENOMIC DNA]</scope>
    <source>
        <strain evidence="5 6">JCM 16021</strain>
    </source>
</reference>
<proteinExistence type="inferred from homology"/>
<evidence type="ECO:0000259" key="4">
    <source>
        <dbReference type="Pfam" id="PF07859"/>
    </source>
</evidence>
<dbReference type="InterPro" id="IPR029058">
    <property type="entry name" value="AB_hydrolase_fold"/>
</dbReference>